<dbReference type="EMBL" id="KZ559504">
    <property type="protein sequence ID" value="PLN85489.1"/>
    <property type="molecule type" value="Genomic_DNA"/>
</dbReference>
<accession>A0A2J5I6H1</accession>
<proteinExistence type="predicted"/>
<name>A0A2J5I6H1_9EURO</name>
<evidence type="ECO:0000256" key="1">
    <source>
        <dbReference type="SAM" id="MobiDB-lite"/>
    </source>
</evidence>
<dbReference type="Proteomes" id="UP000235023">
    <property type="component" value="Unassembled WGS sequence"/>
</dbReference>
<keyword evidence="3" id="KW-1185">Reference proteome</keyword>
<gene>
    <name evidence="2" type="ORF">BDW42DRAFT_160599</name>
</gene>
<feature type="region of interest" description="Disordered" evidence="1">
    <location>
        <begin position="706"/>
        <end position="730"/>
    </location>
</feature>
<protein>
    <submittedName>
        <fullName evidence="2">Uncharacterized protein</fullName>
    </submittedName>
</protein>
<organism evidence="2 3">
    <name type="scientific">Aspergillus taichungensis</name>
    <dbReference type="NCBI Taxonomy" id="482145"/>
    <lineage>
        <taxon>Eukaryota</taxon>
        <taxon>Fungi</taxon>
        <taxon>Dikarya</taxon>
        <taxon>Ascomycota</taxon>
        <taxon>Pezizomycotina</taxon>
        <taxon>Eurotiomycetes</taxon>
        <taxon>Eurotiomycetidae</taxon>
        <taxon>Eurotiales</taxon>
        <taxon>Aspergillaceae</taxon>
        <taxon>Aspergillus</taxon>
        <taxon>Aspergillus subgen. Circumdati</taxon>
    </lineage>
</organism>
<reference evidence="3" key="1">
    <citation type="submission" date="2017-12" db="EMBL/GenBank/DDBJ databases">
        <authorList>
            <consortium name="DOE Joint Genome Institute"/>
            <person name="Mondo S.J."/>
            <person name="Kjaerbolling I."/>
            <person name="Vesth T.C."/>
            <person name="Frisvad J.C."/>
            <person name="Nybo J.L."/>
            <person name="Theobald S."/>
            <person name="Kuo A."/>
            <person name="Bowyer P."/>
            <person name="Matsuda Y."/>
            <person name="Lyhne E.K."/>
            <person name="Kogle M.E."/>
            <person name="Clum A."/>
            <person name="Lipzen A."/>
            <person name="Salamov A."/>
            <person name="Ngan C.Y."/>
            <person name="Daum C."/>
            <person name="Chiniquy J."/>
            <person name="Barry K."/>
            <person name="LaButti K."/>
            <person name="Haridas S."/>
            <person name="Simmons B.A."/>
            <person name="Magnuson J.K."/>
            <person name="Mortensen U.H."/>
            <person name="Larsen T.O."/>
            <person name="Grigoriev I.V."/>
            <person name="Baker S.E."/>
            <person name="Andersen M.R."/>
            <person name="Nordberg H.P."/>
            <person name="Cantor M.N."/>
            <person name="Hua S.X."/>
        </authorList>
    </citation>
    <scope>NUCLEOTIDE SEQUENCE [LARGE SCALE GENOMIC DNA]</scope>
    <source>
        <strain evidence="3">IBT 19404</strain>
    </source>
</reference>
<evidence type="ECO:0000313" key="2">
    <source>
        <dbReference type="EMBL" id="PLN85489.1"/>
    </source>
</evidence>
<dbReference type="OrthoDB" id="3437405at2759"/>
<evidence type="ECO:0000313" key="3">
    <source>
        <dbReference type="Proteomes" id="UP000235023"/>
    </source>
</evidence>
<dbReference type="AlphaFoldDB" id="A0A2J5I6H1"/>
<sequence>MSTRFDYMNPSLAQGSSIILQAHLKDQDLEIVDRLIEPQTIANFLQSCVEGPLPNGKESQLVRLTSDEVQFAVAPRHDGPPIIERVMQRVGSMEDGDRLCLVGKNIQFIKSRLWEGMVPLSEERWQEKGLDRPENFEIASQYLSAVLAAFDYLNQPRVMRNLRDTFNLIWDHWAELDSVLNERRASRGEERVSVAGLWAEYIAAHYETITGRAHRWVILHVNALQAPLLQSLASHRPSNEDVVDDTQWNITNNLQILAEIAAVADYSIMLPMHGYDGYIAPPPSPNIPLKLQSPILADRQRTYITRLKQVSRQIIYQRVAEGRSTGSGVASPESLRQTASDQIEAQQLVRLETRGEPLLTMPKGPWIRRELYMIENFPNHSFRGLAIYRLTYQQSEAEWAAFVKKVEAHVSEWGRGETGSDQLKGHLKLHWLDGQALNIPEGDVEAAKRQFTSHALASFDTSDHVNNRVFLVADHASFSSYMGDTYSAATELLLAGDFAGFVLAIDADYDPEEGCGRPDESPGYHGQMRILGNLVWGDLYAMVSSQSALLEDLWPLALDHPNQVYVGPTVPRQIHDWRAHNGVRNLLLRQTVDYVLAKMNGTAPPLPIPSASQSGTGRVAGEDENPAASSPVPQNDTHRAAGDEVPSSPDSIRGPEADVMRTFMMQSFTTWLRQTNRPQAAILAEETMLSGPDSAPDVDRVRRRIDALEAGDETETTRAQDTSDDPCPMQ</sequence>
<feature type="region of interest" description="Disordered" evidence="1">
    <location>
        <begin position="603"/>
        <end position="655"/>
    </location>
</feature>